<dbReference type="Proteomes" id="UP000228976">
    <property type="component" value="Unassembled WGS sequence"/>
</dbReference>
<comment type="similarity">
    <text evidence="1 2">Belongs to the small heat shock protein (HSP20) family.</text>
</comment>
<dbReference type="OrthoDB" id="5242916at2"/>
<dbReference type="InterPro" id="IPR008978">
    <property type="entry name" value="HSP20-like_chaperone"/>
</dbReference>
<reference evidence="4 5" key="1">
    <citation type="journal article" date="2017" name="BMC Genomics">
        <title>Comparative genomic and phylogenomic analyses of the Bifidobacteriaceae family.</title>
        <authorList>
            <person name="Lugli G.A."/>
            <person name="Milani C."/>
            <person name="Turroni F."/>
            <person name="Duranti S."/>
            <person name="Mancabelli L."/>
            <person name="Mangifesta M."/>
            <person name="Ferrario C."/>
            <person name="Modesto M."/>
            <person name="Mattarelli P."/>
            <person name="Jiri K."/>
            <person name="van Sinderen D."/>
            <person name="Ventura M."/>
        </authorList>
    </citation>
    <scope>NUCLEOTIDE SEQUENCE [LARGE SCALE GENOMIC DNA]</scope>
    <source>
        <strain evidence="4 5">LMG 21773</strain>
    </source>
</reference>
<dbReference type="Gene3D" id="2.60.40.790">
    <property type="match status" value="1"/>
</dbReference>
<protein>
    <submittedName>
        <fullName evidence="4">Heat-shock protein Hsp20</fullName>
    </submittedName>
</protein>
<dbReference type="RefSeq" id="WP_094689173.1">
    <property type="nucleotide sequence ID" value="NZ_JACBYZ010000001.1"/>
</dbReference>
<feature type="domain" description="SHSP" evidence="3">
    <location>
        <begin position="24"/>
        <end position="142"/>
    </location>
</feature>
<keyword evidence="5" id="KW-1185">Reference proteome</keyword>
<dbReference type="CDD" id="cd06471">
    <property type="entry name" value="ACD_LpsHSP_like"/>
    <property type="match status" value="1"/>
</dbReference>
<comment type="caution">
    <text evidence="4">The sequence shown here is derived from an EMBL/GenBank/DDBJ whole genome shotgun (WGS) entry which is preliminary data.</text>
</comment>
<dbReference type="EMBL" id="MWWU01000001">
    <property type="protein sequence ID" value="OZG56730.1"/>
    <property type="molecule type" value="Genomic_DNA"/>
</dbReference>
<evidence type="ECO:0000259" key="3">
    <source>
        <dbReference type="PROSITE" id="PS01031"/>
    </source>
</evidence>
<dbReference type="PANTHER" id="PTHR11527">
    <property type="entry name" value="HEAT-SHOCK PROTEIN 20 FAMILY MEMBER"/>
    <property type="match status" value="1"/>
</dbReference>
<dbReference type="AlphaFoldDB" id="A0A261FC50"/>
<dbReference type="InterPro" id="IPR002068">
    <property type="entry name" value="A-crystallin/Hsp20_dom"/>
</dbReference>
<dbReference type="SUPFAM" id="SSF49764">
    <property type="entry name" value="HSP20-like chaperones"/>
    <property type="match status" value="1"/>
</dbReference>
<proteinExistence type="inferred from homology"/>
<evidence type="ECO:0000313" key="4">
    <source>
        <dbReference type="EMBL" id="OZG56730.1"/>
    </source>
</evidence>
<evidence type="ECO:0000256" key="1">
    <source>
        <dbReference type="PROSITE-ProRule" id="PRU00285"/>
    </source>
</evidence>
<dbReference type="Pfam" id="PF00011">
    <property type="entry name" value="HSP20"/>
    <property type="match status" value="1"/>
</dbReference>
<evidence type="ECO:0000313" key="5">
    <source>
        <dbReference type="Proteomes" id="UP000228976"/>
    </source>
</evidence>
<dbReference type="InterPro" id="IPR031107">
    <property type="entry name" value="Small_HSP"/>
</dbReference>
<name>A0A261FC50_9BIFI</name>
<dbReference type="PROSITE" id="PS01031">
    <property type="entry name" value="SHSP"/>
    <property type="match status" value="1"/>
</dbReference>
<evidence type="ECO:0000256" key="2">
    <source>
        <dbReference type="RuleBase" id="RU003616"/>
    </source>
</evidence>
<accession>A0A261FC50</accession>
<organism evidence="4 5">
    <name type="scientific">Aeriscardovia aeriphila</name>
    <dbReference type="NCBI Taxonomy" id="218139"/>
    <lineage>
        <taxon>Bacteria</taxon>
        <taxon>Bacillati</taxon>
        <taxon>Actinomycetota</taxon>
        <taxon>Actinomycetes</taxon>
        <taxon>Bifidobacteriales</taxon>
        <taxon>Bifidobacteriaceae</taxon>
        <taxon>Aeriscardovia</taxon>
    </lineage>
</organism>
<sequence>MAFLPTVFGSDFDDAFDSFFPDRMVRNSMPANIMSTDVRDKGDDYELSMELPGFDKSDVNVQLKDGNLVVTATAKKESEDKDSQGKLLRRERFSGTRSRSFYVGEGFQPRDIHATFSNGILTLTLPKKAPAKDEAETTVAIEG</sequence>
<gene>
    <name evidence="4" type="ORF">AEAE_0039</name>
</gene>